<dbReference type="Gene3D" id="2.40.50.180">
    <property type="entry name" value="CheA-289, Domain 4"/>
    <property type="match status" value="1"/>
</dbReference>
<comment type="caution">
    <text evidence="5">The sequence shown here is derived from an EMBL/GenBank/DDBJ whole genome shotgun (WGS) entry which is preliminary data.</text>
</comment>
<evidence type="ECO:0000256" key="2">
    <source>
        <dbReference type="ARBA" id="ARBA00021483"/>
    </source>
</evidence>
<name>A0A0A0M5C3_9GAMM</name>
<keyword evidence="3" id="KW-0963">Cytoplasm</keyword>
<organism evidence="5 6">
    <name type="scientific">Lysobacter defluvii IMMIB APB-9 = DSM 18482</name>
    <dbReference type="NCBI Taxonomy" id="1385515"/>
    <lineage>
        <taxon>Bacteria</taxon>
        <taxon>Pseudomonadati</taxon>
        <taxon>Pseudomonadota</taxon>
        <taxon>Gammaproteobacteria</taxon>
        <taxon>Lysobacterales</taxon>
        <taxon>Lysobacteraceae</taxon>
        <taxon>Novilysobacter</taxon>
    </lineage>
</organism>
<evidence type="ECO:0000259" key="4">
    <source>
        <dbReference type="PROSITE" id="PS50851"/>
    </source>
</evidence>
<dbReference type="GO" id="GO:0005829">
    <property type="term" value="C:cytosol"/>
    <property type="evidence" value="ECO:0007669"/>
    <property type="project" value="TreeGrafter"/>
</dbReference>
<sequence>GHAAVRQAPVDEPKRRVAPASARWLRARLGADSYAFQLLKVQEVVRVSPVVAMRGAAVHVLGVMNLRGRIVPVTDLALWLGTGRVEADEQSRIIVLEHQDELMGVLVSALDDVTSIEDDDIEQPFAATAPGAVLGIARSDRTPTVLLDATALFG</sequence>
<dbReference type="Pfam" id="PF01584">
    <property type="entry name" value="CheW"/>
    <property type="match status" value="1"/>
</dbReference>
<evidence type="ECO:0000313" key="5">
    <source>
        <dbReference type="EMBL" id="KGO98213.1"/>
    </source>
</evidence>
<dbReference type="STRING" id="1385515.GCA_000423325_00944"/>
<dbReference type="Gene3D" id="2.30.30.40">
    <property type="entry name" value="SH3 Domains"/>
    <property type="match status" value="1"/>
</dbReference>
<gene>
    <name evidence="5" type="ORF">N791_14410</name>
</gene>
<dbReference type="PANTHER" id="PTHR22617">
    <property type="entry name" value="CHEMOTAXIS SENSOR HISTIDINE KINASE-RELATED"/>
    <property type="match status" value="1"/>
</dbReference>
<dbReference type="PANTHER" id="PTHR22617:SF45">
    <property type="entry name" value="CHEMOTAXIS PROTEIN CHEW"/>
    <property type="match status" value="1"/>
</dbReference>
<dbReference type="GO" id="GO:0006935">
    <property type="term" value="P:chemotaxis"/>
    <property type="evidence" value="ECO:0007669"/>
    <property type="project" value="InterPro"/>
</dbReference>
<dbReference type="RefSeq" id="WP_197050227.1">
    <property type="nucleotide sequence ID" value="NZ_AVBH01000112.1"/>
</dbReference>
<evidence type="ECO:0000256" key="3">
    <source>
        <dbReference type="ARBA" id="ARBA00022490"/>
    </source>
</evidence>
<dbReference type="InterPro" id="IPR036061">
    <property type="entry name" value="CheW-like_dom_sf"/>
</dbReference>
<reference evidence="5 6" key="1">
    <citation type="submission" date="2013-08" db="EMBL/GenBank/DDBJ databases">
        <title>Genomic analysis of Lysobacter defluvii.</title>
        <authorList>
            <person name="Wang Q."/>
            <person name="Wang G."/>
        </authorList>
    </citation>
    <scope>NUCLEOTIDE SEQUENCE [LARGE SCALE GENOMIC DNA]</scope>
    <source>
        <strain evidence="5 6">IMMIB APB-9</strain>
    </source>
</reference>
<proteinExistence type="predicted"/>
<dbReference type="eggNOG" id="COG0835">
    <property type="taxonomic scope" value="Bacteria"/>
</dbReference>
<dbReference type="SMART" id="SM00260">
    <property type="entry name" value="CheW"/>
    <property type="match status" value="1"/>
</dbReference>
<keyword evidence="6" id="KW-1185">Reference proteome</keyword>
<dbReference type="SUPFAM" id="SSF50341">
    <property type="entry name" value="CheW-like"/>
    <property type="match status" value="1"/>
</dbReference>
<feature type="domain" description="CheW-like" evidence="4">
    <location>
        <begin position="21"/>
        <end position="154"/>
    </location>
</feature>
<feature type="non-terminal residue" evidence="5">
    <location>
        <position position="1"/>
    </location>
</feature>
<accession>A0A0A0M5C3</accession>
<dbReference type="InterPro" id="IPR002545">
    <property type="entry name" value="CheW-lke_dom"/>
</dbReference>
<protein>
    <recommendedName>
        <fullName evidence="2">Chemotaxis protein CheW</fullName>
    </recommendedName>
</protein>
<dbReference type="PROSITE" id="PS50851">
    <property type="entry name" value="CHEW"/>
    <property type="match status" value="1"/>
</dbReference>
<dbReference type="InterPro" id="IPR039315">
    <property type="entry name" value="CheW"/>
</dbReference>
<dbReference type="EMBL" id="AVBH01000112">
    <property type="protein sequence ID" value="KGO98213.1"/>
    <property type="molecule type" value="Genomic_DNA"/>
</dbReference>
<evidence type="ECO:0000313" key="6">
    <source>
        <dbReference type="Proteomes" id="UP000030003"/>
    </source>
</evidence>
<comment type="subcellular location">
    <subcellularLocation>
        <location evidence="1">Cytoplasm</location>
    </subcellularLocation>
</comment>
<evidence type="ECO:0000256" key="1">
    <source>
        <dbReference type="ARBA" id="ARBA00004496"/>
    </source>
</evidence>
<dbReference type="Proteomes" id="UP000030003">
    <property type="component" value="Unassembled WGS sequence"/>
</dbReference>
<dbReference type="AlphaFoldDB" id="A0A0A0M5C3"/>
<dbReference type="GO" id="GO:0007165">
    <property type="term" value="P:signal transduction"/>
    <property type="evidence" value="ECO:0007669"/>
    <property type="project" value="InterPro"/>
</dbReference>